<dbReference type="AlphaFoldDB" id="A0A1E1INF1"/>
<comment type="similarity">
    <text evidence="1">Belongs to the multicopper oxidase family.</text>
</comment>
<evidence type="ECO:0000256" key="4">
    <source>
        <dbReference type="SAM" id="Phobius"/>
    </source>
</evidence>
<dbReference type="InterPro" id="IPR045087">
    <property type="entry name" value="Cu-oxidase_fam"/>
</dbReference>
<dbReference type="GO" id="GO:0016491">
    <property type="term" value="F:oxidoreductase activity"/>
    <property type="evidence" value="ECO:0007669"/>
    <property type="project" value="UniProtKB-KW"/>
</dbReference>
<keyword evidence="2" id="KW-0479">Metal-binding</keyword>
<name>A0A1E1INF1_LEIGU</name>
<keyword evidence="3" id="KW-0560">Oxidoreductase</keyword>
<dbReference type="EMBL" id="CALQ01000080">
    <property type="protein sequence ID" value="CCM12685.1"/>
    <property type="molecule type" value="Genomic_DNA"/>
</dbReference>
<accession>A0A1E1INF1</accession>
<dbReference type="Pfam" id="PF07731">
    <property type="entry name" value="Cu-oxidase_2"/>
    <property type="match status" value="1"/>
</dbReference>
<dbReference type="CDD" id="cd13853">
    <property type="entry name" value="CuRO_1_Tth-MCO_like"/>
    <property type="match status" value="1"/>
</dbReference>
<keyword evidence="4" id="KW-1133">Transmembrane helix</keyword>
<feature type="domain" description="Plastocyanin-like" evidence="6">
    <location>
        <begin position="440"/>
        <end position="549"/>
    </location>
</feature>
<feature type="chain" id="PRO_5009113723" description="Multicopper oxidase" evidence="5">
    <location>
        <begin position="24"/>
        <end position="635"/>
    </location>
</feature>
<feature type="transmembrane region" description="Helical" evidence="4">
    <location>
        <begin position="580"/>
        <end position="600"/>
    </location>
</feature>
<dbReference type="PANTHER" id="PTHR11709">
    <property type="entry name" value="MULTI-COPPER OXIDASE"/>
    <property type="match status" value="1"/>
</dbReference>
<evidence type="ECO:0000256" key="1">
    <source>
        <dbReference type="ARBA" id="ARBA00010609"/>
    </source>
</evidence>
<protein>
    <recommendedName>
        <fullName evidence="9">Multicopper oxidase</fullName>
    </recommendedName>
</protein>
<dbReference type="InterPro" id="IPR011706">
    <property type="entry name" value="Cu-oxidase_C"/>
</dbReference>
<dbReference type="PANTHER" id="PTHR11709:SF2">
    <property type="entry name" value="MULTICOPPER OXIDASE LPR1"/>
    <property type="match status" value="1"/>
</dbReference>
<evidence type="ECO:0000256" key="5">
    <source>
        <dbReference type="SAM" id="SignalP"/>
    </source>
</evidence>
<keyword evidence="4" id="KW-0812">Transmembrane</keyword>
<evidence type="ECO:0000256" key="2">
    <source>
        <dbReference type="ARBA" id="ARBA00022723"/>
    </source>
</evidence>
<keyword evidence="4" id="KW-0472">Membrane</keyword>
<evidence type="ECO:0000256" key="3">
    <source>
        <dbReference type="ARBA" id="ARBA00023002"/>
    </source>
</evidence>
<dbReference type="InterPro" id="IPR011707">
    <property type="entry name" value="Cu-oxidase-like_N"/>
</dbReference>
<dbReference type="SUPFAM" id="SSF49503">
    <property type="entry name" value="Cupredoxins"/>
    <property type="match status" value="3"/>
</dbReference>
<evidence type="ECO:0008006" key="9">
    <source>
        <dbReference type="Google" id="ProtNLM"/>
    </source>
</evidence>
<gene>
    <name evidence="8" type="primary">LgM4147LRVhigh.03.00090.00690</name>
    <name evidence="8" type="ORF">BN36_0302040</name>
</gene>
<organism evidence="8">
    <name type="scientific">Leishmania guyanensis</name>
    <dbReference type="NCBI Taxonomy" id="5670"/>
    <lineage>
        <taxon>Eukaryota</taxon>
        <taxon>Discoba</taxon>
        <taxon>Euglenozoa</taxon>
        <taxon>Kinetoplastea</taxon>
        <taxon>Metakinetoplastina</taxon>
        <taxon>Trypanosomatida</taxon>
        <taxon>Trypanosomatidae</taxon>
        <taxon>Leishmaniinae</taxon>
        <taxon>Leishmania</taxon>
        <taxon>Leishmania guyanensis species complex</taxon>
    </lineage>
</organism>
<sequence length="635" mass="71545">MRAAFVLLLLVIVVCLHIDVGNAADFVPSPIILPTETNDTKVTLYVRTGRVSIPLEWVDGKEVFFEYTGRFYEESNGRPMLPGPTLKVNPGGRIILRLVNKLGKEGLANTTGPMNMFHGPNITNVHFHGMHSDPKKDNPFIVALPGETLVYTINVRRDHEPGLHWYHAHAHGSVYQQVMGGLFGAIDMGEGDFMTTPLHPFHGWDSQILIVHLYRLKNSLRCDGTPMSSLDIAMGTLLPSNPRIVDRKNNEYEMPADLLLVNGQHRPTVTVKRGYPMLLRIVFAAGSCYINMSLPKQCTFYMTAVDGTQLRRTVEVKEGWLYFTTATRRSLAVVCEEKGIYPVHHIGDQSDVIFYLKSEGMKPKGNRAVVFPVTMPKYSPDYLHLESRNTFYREISFSQRDMPITKPYYILGQGQNCKSLQNSSSCHYEGFQGEIGRRIEGYHGFTVPLNTVVTARVYGDPTDNRPHPLHLHVNHFQFLSFEPRPGGNHENETMAMYGVHTGELRDTIPILDGVTTIRWKAATYEGEVVYHCHVLSHEDRGMMLSYLVYSPLGDYGKAMRRYQSSKTGAFFSTWLHRSHVYILLGVFLLASAAAVAWRYLQHQGIHCAADAQTAFNAQLETGTPAERIPLLQIHA</sequence>
<proteinExistence type="inferred from homology"/>
<evidence type="ECO:0000259" key="7">
    <source>
        <dbReference type="Pfam" id="PF07732"/>
    </source>
</evidence>
<dbReference type="InterPro" id="IPR002355">
    <property type="entry name" value="Cu_oxidase_Cu_BS"/>
</dbReference>
<dbReference type="Gene3D" id="2.60.40.420">
    <property type="entry name" value="Cupredoxins - blue copper proteins"/>
    <property type="match status" value="3"/>
</dbReference>
<evidence type="ECO:0000259" key="6">
    <source>
        <dbReference type="Pfam" id="PF07731"/>
    </source>
</evidence>
<dbReference type="InterPro" id="IPR008972">
    <property type="entry name" value="Cupredoxin"/>
</dbReference>
<feature type="domain" description="Plastocyanin-like" evidence="7">
    <location>
        <begin position="80"/>
        <end position="186"/>
    </location>
</feature>
<dbReference type="Pfam" id="PF07732">
    <property type="entry name" value="Cu-oxidase_3"/>
    <property type="match status" value="1"/>
</dbReference>
<dbReference type="GO" id="GO:0005507">
    <property type="term" value="F:copper ion binding"/>
    <property type="evidence" value="ECO:0007669"/>
    <property type="project" value="InterPro"/>
</dbReference>
<feature type="signal peptide" evidence="5">
    <location>
        <begin position="1"/>
        <end position="23"/>
    </location>
</feature>
<reference evidence="8" key="1">
    <citation type="submission" date="2012-08" db="EMBL/GenBank/DDBJ databases">
        <title>Comparative genomics of metastatic and non-metastatic Leishmania guyanensis provides insights into polygenic factors involved in Leishmania RNA virus infection.</title>
        <authorList>
            <person name="Smith D."/>
            <person name="Hertz-Fowler C."/>
            <person name="Martin R."/>
            <person name="Dickens N."/>
            <person name="Fasel N."/>
            <person name="Falquet L."/>
            <person name="Beverley S."/>
            <person name="Zangger H."/>
            <person name="Calderon-Copete S."/>
            <person name="Mottram J."/>
            <person name="Xenarios I."/>
        </authorList>
    </citation>
    <scope>NUCLEOTIDE SEQUENCE</scope>
    <source>
        <strain evidence="8">MHOM/BR/75/M4147/SSU:IR2SAT-LUC</strain>
    </source>
</reference>
<evidence type="ECO:0000313" key="8">
    <source>
        <dbReference type="EMBL" id="CCM12685.1"/>
    </source>
</evidence>
<keyword evidence="5" id="KW-0732">Signal</keyword>
<dbReference type="PROSITE" id="PS00080">
    <property type="entry name" value="MULTICOPPER_OXIDASE2"/>
    <property type="match status" value="1"/>
</dbReference>